<dbReference type="Proteomes" id="UP001357452">
    <property type="component" value="Unassembled WGS sequence"/>
</dbReference>
<dbReference type="SUPFAM" id="SSF52833">
    <property type="entry name" value="Thioredoxin-like"/>
    <property type="match status" value="1"/>
</dbReference>
<dbReference type="InterPro" id="IPR001853">
    <property type="entry name" value="DSBA-like_thioredoxin_dom"/>
</dbReference>
<dbReference type="InterPro" id="IPR036249">
    <property type="entry name" value="Thioredoxin-like_sf"/>
</dbReference>
<organism evidence="2 3">
    <name type="scientific">Niabella digestorum</name>
    <dbReference type="NCBI Taxonomy" id="3117701"/>
    <lineage>
        <taxon>Bacteria</taxon>
        <taxon>Pseudomonadati</taxon>
        <taxon>Bacteroidota</taxon>
        <taxon>Chitinophagia</taxon>
        <taxon>Chitinophagales</taxon>
        <taxon>Chitinophagaceae</taxon>
        <taxon>Niabella</taxon>
    </lineage>
</organism>
<dbReference type="RefSeq" id="WP_330973055.1">
    <property type="nucleotide sequence ID" value="NZ_JAZGLY010000001.1"/>
</dbReference>
<name>A0ABU7RCC9_9BACT</name>
<feature type="domain" description="DSBA-like thioredoxin" evidence="1">
    <location>
        <begin position="7"/>
        <end position="205"/>
    </location>
</feature>
<evidence type="ECO:0000313" key="3">
    <source>
        <dbReference type="Proteomes" id="UP001357452"/>
    </source>
</evidence>
<dbReference type="CDD" id="cd03025">
    <property type="entry name" value="DsbA_FrnE_like"/>
    <property type="match status" value="1"/>
</dbReference>
<dbReference type="Gene3D" id="3.40.30.10">
    <property type="entry name" value="Glutaredoxin"/>
    <property type="match status" value="1"/>
</dbReference>
<protein>
    <submittedName>
        <fullName evidence="2">DsbA family protein</fullName>
    </submittedName>
</protein>
<evidence type="ECO:0000313" key="2">
    <source>
        <dbReference type="EMBL" id="MEE6185644.1"/>
    </source>
</evidence>
<proteinExistence type="predicted"/>
<reference evidence="2 3" key="1">
    <citation type="submission" date="2024-01" db="EMBL/GenBank/DDBJ databases">
        <title>Niabella digestum sp. nov., isolated from waste digestion system.</title>
        <authorList>
            <person name="Zhang L."/>
        </authorList>
    </citation>
    <scope>NUCLEOTIDE SEQUENCE [LARGE SCALE GENOMIC DNA]</scope>
    <source>
        <strain evidence="2 3">A18</strain>
    </source>
</reference>
<gene>
    <name evidence="2" type="ORF">V2H41_00020</name>
</gene>
<sequence>MTFYYCYDAHCGWCFGFSKTISTFAQQHKDRFHFEVLSGGMIPKESARPIKVMASFINDAYKRVEELTGAKFGADYLWHIQHPDDSDWFPESLTPAIALCIFKEYLPQRQVEVAADFQKALFEEGRDLSDGEAYRHLLIKYQIPDTDFYEKLTDPAYEEKARYEFALCRQLQVTGFPKLLLQTADTKFYLVAEGYTPLDTLNARLASIMNELAREQQNQN</sequence>
<dbReference type="EMBL" id="JAZGLY010000001">
    <property type="protein sequence ID" value="MEE6185644.1"/>
    <property type="molecule type" value="Genomic_DNA"/>
</dbReference>
<accession>A0ABU7RCC9</accession>
<keyword evidence="3" id="KW-1185">Reference proteome</keyword>
<evidence type="ECO:0000259" key="1">
    <source>
        <dbReference type="Pfam" id="PF01323"/>
    </source>
</evidence>
<dbReference type="Pfam" id="PF01323">
    <property type="entry name" value="DSBA"/>
    <property type="match status" value="1"/>
</dbReference>
<dbReference type="Gene3D" id="1.10.472.60">
    <property type="entry name" value="putative protein disulfide isomerase domain"/>
    <property type="match status" value="1"/>
</dbReference>
<comment type="caution">
    <text evidence="2">The sequence shown here is derived from an EMBL/GenBank/DDBJ whole genome shotgun (WGS) entry which is preliminary data.</text>
</comment>